<dbReference type="GO" id="GO:0005886">
    <property type="term" value="C:plasma membrane"/>
    <property type="evidence" value="ECO:0007669"/>
    <property type="project" value="TreeGrafter"/>
</dbReference>
<feature type="transmembrane region" description="Helical" evidence="2">
    <location>
        <begin position="213"/>
        <end position="234"/>
    </location>
</feature>
<comment type="caution">
    <text evidence="3">The sequence shown here is derived from an EMBL/GenBank/DDBJ whole genome shotgun (WGS) entry which is preliminary data.</text>
</comment>
<evidence type="ECO:0000256" key="2">
    <source>
        <dbReference type="SAM" id="Phobius"/>
    </source>
</evidence>
<dbReference type="PANTHER" id="PTHR10582">
    <property type="entry name" value="TRANSIENT RECEPTOR POTENTIAL ION CHANNEL PROTEIN"/>
    <property type="match status" value="1"/>
</dbReference>
<dbReference type="GO" id="GO:0005216">
    <property type="term" value="F:monoatomic ion channel activity"/>
    <property type="evidence" value="ECO:0007669"/>
    <property type="project" value="InterPro"/>
</dbReference>
<dbReference type="InterPro" id="IPR024862">
    <property type="entry name" value="TRPV"/>
</dbReference>
<accession>A0A015L1G9</accession>
<name>A0A015L1G9_RHIIW</name>
<dbReference type="AlphaFoldDB" id="A0A015L1G9"/>
<sequence>MAFRPKDRLQSDKDNAFTLKTNKFIRTMKKLLKFFENDRVRKILEFFSNDHEKPPIALRVVPLPGFTVHEINKRFKNKSKIEIKIESKKTAADYDIWKTLLYILWFTFVPRWYKIGKSEHHLLSPFSRVTKYEDNDDMYDNPATEAVIDFPLYLLVTEIIQFFHHGYKEYLGTIFNYFDLFSIILPAIVMYYMLAHFKFSDGFGSIGEVDRGLIVGISMSIFIMWIEFILYLRLISYIAIYIYYVMIIVKTVFPFILFFMIVIVAFAHTMFILLKNREIIEFKASTFSGNVTNNVTHENINIKIKSEFDDKDNPFSEFLTSIEAAYFWTAGNWVQRDMFDFWAVDLFSIIASILFVTILQNMFIALMSGVYERAANKGRQALLRFRARQIADYEALHHIHIWPREPDPKYIYYIGKSKNFEEWSNKREQCVIYKDFEEKSTYIKHNFQETDYDGNSIWKYNKSNTKKML</sequence>
<dbReference type="EMBL" id="JEMT01019415">
    <property type="protein sequence ID" value="EXX66201.1"/>
    <property type="molecule type" value="Genomic_DNA"/>
</dbReference>
<keyword evidence="2" id="KW-1133">Transmembrane helix</keyword>
<keyword evidence="4" id="KW-1185">Reference proteome</keyword>
<reference evidence="3 4" key="1">
    <citation type="submission" date="2014-02" db="EMBL/GenBank/DDBJ databases">
        <title>Single nucleus genome sequencing reveals high similarity among nuclei of an endomycorrhizal fungus.</title>
        <authorList>
            <person name="Lin K."/>
            <person name="Geurts R."/>
            <person name="Zhang Z."/>
            <person name="Limpens E."/>
            <person name="Saunders D.G."/>
            <person name="Mu D."/>
            <person name="Pang E."/>
            <person name="Cao H."/>
            <person name="Cha H."/>
            <person name="Lin T."/>
            <person name="Zhou Q."/>
            <person name="Shang Y."/>
            <person name="Li Y."/>
            <person name="Ivanov S."/>
            <person name="Sharma T."/>
            <person name="Velzen R.V."/>
            <person name="Ruijter N.D."/>
            <person name="Aanen D.K."/>
            <person name="Win J."/>
            <person name="Kamoun S."/>
            <person name="Bisseling T."/>
            <person name="Huang S."/>
        </authorList>
    </citation>
    <scope>NUCLEOTIDE SEQUENCE [LARGE SCALE GENOMIC DNA]</scope>
    <source>
        <strain evidence="4">DAOM197198w</strain>
    </source>
</reference>
<keyword evidence="2" id="KW-0472">Membrane</keyword>
<evidence type="ECO:0008006" key="5">
    <source>
        <dbReference type="Google" id="ProtNLM"/>
    </source>
</evidence>
<dbReference type="PANTHER" id="PTHR10582:SF2">
    <property type="entry name" value="INACTIVE"/>
    <property type="match status" value="1"/>
</dbReference>
<evidence type="ECO:0000313" key="4">
    <source>
        <dbReference type="Proteomes" id="UP000022910"/>
    </source>
</evidence>
<evidence type="ECO:0000256" key="1">
    <source>
        <dbReference type="ARBA" id="ARBA00022737"/>
    </source>
</evidence>
<dbReference type="STRING" id="1432141.A0A015L1G9"/>
<dbReference type="GO" id="GO:0098703">
    <property type="term" value="P:calcium ion import across plasma membrane"/>
    <property type="evidence" value="ECO:0007669"/>
    <property type="project" value="TreeGrafter"/>
</dbReference>
<keyword evidence="2" id="KW-0812">Transmembrane</keyword>
<feature type="transmembrane region" description="Helical" evidence="2">
    <location>
        <begin position="346"/>
        <end position="371"/>
    </location>
</feature>
<dbReference type="Proteomes" id="UP000022910">
    <property type="component" value="Unassembled WGS sequence"/>
</dbReference>
<proteinExistence type="predicted"/>
<evidence type="ECO:0000313" key="3">
    <source>
        <dbReference type="EMBL" id="EXX66201.1"/>
    </source>
</evidence>
<feature type="transmembrane region" description="Helical" evidence="2">
    <location>
        <begin position="174"/>
        <end position="193"/>
    </location>
</feature>
<protein>
    <recommendedName>
        <fullName evidence="5">Ion transport domain-containing protein</fullName>
    </recommendedName>
</protein>
<gene>
    <name evidence="3" type="ORF">RirG_126140</name>
</gene>
<organism evidence="3 4">
    <name type="scientific">Rhizophagus irregularis (strain DAOM 197198w)</name>
    <name type="common">Glomus intraradices</name>
    <dbReference type="NCBI Taxonomy" id="1432141"/>
    <lineage>
        <taxon>Eukaryota</taxon>
        <taxon>Fungi</taxon>
        <taxon>Fungi incertae sedis</taxon>
        <taxon>Mucoromycota</taxon>
        <taxon>Glomeromycotina</taxon>
        <taxon>Glomeromycetes</taxon>
        <taxon>Glomerales</taxon>
        <taxon>Glomeraceae</taxon>
        <taxon>Rhizophagus</taxon>
    </lineage>
</organism>
<keyword evidence="1" id="KW-0677">Repeat</keyword>
<feature type="transmembrane region" description="Helical" evidence="2">
    <location>
        <begin position="241"/>
        <end position="267"/>
    </location>
</feature>
<dbReference type="HOGENOM" id="CLU_002898_0_1_1"/>